<evidence type="ECO:0000256" key="5">
    <source>
        <dbReference type="ARBA" id="ARBA00022840"/>
    </source>
</evidence>
<protein>
    <recommendedName>
        <fullName evidence="3">asparagine synthase (glutamine-hydrolyzing)</fullName>
        <ecNumber evidence="3">6.3.5.4</ecNumber>
    </recommendedName>
</protein>
<organism evidence="12 13">
    <name type="scientific">Anaeromyxobacter dehalogenans (strain ATCC BAA-258 / DSM 21875 / 2CP-1)</name>
    <dbReference type="NCBI Taxonomy" id="455488"/>
    <lineage>
        <taxon>Bacteria</taxon>
        <taxon>Pseudomonadati</taxon>
        <taxon>Myxococcota</taxon>
        <taxon>Myxococcia</taxon>
        <taxon>Myxococcales</taxon>
        <taxon>Cystobacterineae</taxon>
        <taxon>Anaeromyxobacteraceae</taxon>
        <taxon>Anaeromyxobacter</taxon>
    </lineage>
</organism>
<accession>B8JFB6</accession>
<dbReference type="InterPro" id="IPR006426">
    <property type="entry name" value="Asn_synth_AEB"/>
</dbReference>
<dbReference type="SUPFAM" id="SSF52402">
    <property type="entry name" value="Adenine nucleotide alpha hydrolases-like"/>
    <property type="match status" value="1"/>
</dbReference>
<gene>
    <name evidence="12" type="ordered locus">A2cp1_2956</name>
</gene>
<dbReference type="Gene3D" id="3.60.20.10">
    <property type="entry name" value="Glutamine Phosphoribosylpyrophosphate, subunit 1, domain 1"/>
    <property type="match status" value="1"/>
</dbReference>
<keyword evidence="13" id="KW-1185">Reference proteome</keyword>
<evidence type="ECO:0000259" key="11">
    <source>
        <dbReference type="PROSITE" id="PS51278"/>
    </source>
</evidence>
<dbReference type="Proteomes" id="UP000007089">
    <property type="component" value="Chromosome"/>
</dbReference>
<evidence type="ECO:0000256" key="7">
    <source>
        <dbReference type="ARBA" id="ARBA00048741"/>
    </source>
</evidence>
<dbReference type="NCBIfam" id="TIGR01536">
    <property type="entry name" value="asn_synth_AEB"/>
    <property type="match status" value="1"/>
</dbReference>
<dbReference type="PANTHER" id="PTHR43284">
    <property type="entry name" value="ASPARAGINE SYNTHETASE (GLUTAMINE-HYDROLYZING)"/>
    <property type="match status" value="1"/>
</dbReference>
<dbReference type="Pfam" id="PF13537">
    <property type="entry name" value="GATase_7"/>
    <property type="match status" value="1"/>
</dbReference>
<comment type="catalytic activity">
    <reaction evidence="7">
        <text>L-aspartate + L-glutamine + ATP + H2O = L-asparagine + L-glutamate + AMP + diphosphate + H(+)</text>
        <dbReference type="Rhea" id="RHEA:12228"/>
        <dbReference type="ChEBI" id="CHEBI:15377"/>
        <dbReference type="ChEBI" id="CHEBI:15378"/>
        <dbReference type="ChEBI" id="CHEBI:29985"/>
        <dbReference type="ChEBI" id="CHEBI:29991"/>
        <dbReference type="ChEBI" id="CHEBI:30616"/>
        <dbReference type="ChEBI" id="CHEBI:33019"/>
        <dbReference type="ChEBI" id="CHEBI:58048"/>
        <dbReference type="ChEBI" id="CHEBI:58359"/>
        <dbReference type="ChEBI" id="CHEBI:456215"/>
        <dbReference type="EC" id="6.3.5.4"/>
    </reaction>
</comment>
<dbReference type="GO" id="GO:0004066">
    <property type="term" value="F:asparagine synthase (glutamine-hydrolyzing) activity"/>
    <property type="evidence" value="ECO:0007669"/>
    <property type="project" value="UniProtKB-EC"/>
</dbReference>
<dbReference type="GO" id="GO:0006529">
    <property type="term" value="P:asparagine biosynthetic process"/>
    <property type="evidence" value="ECO:0007669"/>
    <property type="project" value="UniProtKB-KW"/>
</dbReference>
<dbReference type="HOGENOM" id="CLU_014658_3_1_7"/>
<feature type="site" description="Important for beta-aspartyl-AMP intermediate formation" evidence="10">
    <location>
        <position position="370"/>
    </location>
</feature>
<dbReference type="InterPro" id="IPR033738">
    <property type="entry name" value="AsnB_N"/>
</dbReference>
<proteinExistence type="inferred from homology"/>
<dbReference type="SUPFAM" id="SSF56235">
    <property type="entry name" value="N-terminal nucleophile aminohydrolases (Ntn hydrolases)"/>
    <property type="match status" value="1"/>
</dbReference>
<evidence type="ECO:0000256" key="3">
    <source>
        <dbReference type="ARBA" id="ARBA00012737"/>
    </source>
</evidence>
<evidence type="ECO:0000256" key="1">
    <source>
        <dbReference type="ARBA" id="ARBA00005187"/>
    </source>
</evidence>
<dbReference type="PANTHER" id="PTHR43284:SF1">
    <property type="entry name" value="ASPARAGINE SYNTHETASE"/>
    <property type="match status" value="1"/>
</dbReference>
<sequence length="678" mass="74853">MCGIAGIVSLRDGSPPPGLDELQAMTGALRHRGPDEFGLYRDARAGLGHARLSIIDLATGQQPLSNEDGTLWIAFNGEIFNYLELREELVALGHRFRTRSDTEVIVHAFEAWGEDAFARFNGQFAVALWDSARRRLVLARDRVGVRPLYLCEHAGRLWFASEVCALFAGAPDLPRALDPVGLAETFTFWTVVPPQSVFAGVTELEPGHVRTVSREGTTDRAFWEPSYPAGERGFRGSLDEAVERVRASLEQAVRLRMLRADVPVGSYLSGGLDSSLVAALGRRVKGDRFCTYSIRFEDAEYDETAFQRAVAALIESDHREIVVRRADIAEAFPQVVAHAERPLLRTAPAPLFLLSRLVRDSGIKVVLTGEGADEMFAGYDLFREGKVRRFWGRQPASVLRPRLLERLYPYLARSPVAQRAMAREFFGRGREAPGVPGFAHQTRWQSAAALQRIFTPGVREAARSVDVVARLLRDLPPSFGAWATLSQDQYLEVRTLLSGYLLSSQGDRMLMAHSVEGRFPFLDADVIELANALPPSYKLRVLDEKHALKRAAAGLVPPEIVRRPKQPYRAPDALSFVGPGAPGWAAELMSPEGVARAGVFEPRAVDRLWRKCQASAGGEQLSNADNMAVVGVLSTGLLHDRLVRRAPERAGRLQLTTLVDRLGERPGLANGFQERQAT</sequence>
<dbReference type="InterPro" id="IPR017932">
    <property type="entry name" value="GATase_2_dom"/>
</dbReference>
<dbReference type="RefSeq" id="WP_012634025.1">
    <property type="nucleotide sequence ID" value="NC_011891.1"/>
</dbReference>
<dbReference type="GO" id="GO:0005829">
    <property type="term" value="C:cytosol"/>
    <property type="evidence" value="ECO:0007669"/>
    <property type="project" value="TreeGrafter"/>
</dbReference>
<dbReference type="PROSITE" id="PS51278">
    <property type="entry name" value="GATASE_TYPE_2"/>
    <property type="match status" value="1"/>
</dbReference>
<evidence type="ECO:0000256" key="4">
    <source>
        <dbReference type="ARBA" id="ARBA00022741"/>
    </source>
</evidence>
<keyword evidence="5 9" id="KW-0067">ATP-binding</keyword>
<evidence type="ECO:0000256" key="6">
    <source>
        <dbReference type="ARBA" id="ARBA00022962"/>
    </source>
</evidence>
<feature type="binding site" evidence="9">
    <location>
        <position position="294"/>
    </location>
    <ligand>
        <name>ATP</name>
        <dbReference type="ChEBI" id="CHEBI:30616"/>
    </ligand>
</feature>
<evidence type="ECO:0000256" key="2">
    <source>
        <dbReference type="ARBA" id="ARBA00005752"/>
    </source>
</evidence>
<dbReference type="CDD" id="cd00712">
    <property type="entry name" value="AsnB"/>
    <property type="match status" value="1"/>
</dbReference>
<keyword evidence="6 8" id="KW-0315">Glutamine amidotransferase</keyword>
<dbReference type="InterPro" id="IPR051786">
    <property type="entry name" value="ASN_synthetase/amidase"/>
</dbReference>
<comment type="pathway">
    <text evidence="1">Amino-acid biosynthesis; L-asparagine biosynthesis; L-asparagine from L-aspartate (L-Gln route): step 1/1.</text>
</comment>
<dbReference type="KEGG" id="acp:A2cp1_2956"/>
<evidence type="ECO:0000256" key="10">
    <source>
        <dbReference type="PIRSR" id="PIRSR001589-3"/>
    </source>
</evidence>
<dbReference type="InterPro" id="IPR029055">
    <property type="entry name" value="Ntn_hydrolases_N"/>
</dbReference>
<keyword evidence="12" id="KW-0436">Ligase</keyword>
<dbReference type="EMBL" id="CP001359">
    <property type="protein sequence ID" value="ACL66293.1"/>
    <property type="molecule type" value="Genomic_DNA"/>
</dbReference>
<keyword evidence="8" id="KW-0028">Amino-acid biosynthesis</keyword>
<keyword evidence="8" id="KW-0061">Asparagine biosynthesis</keyword>
<dbReference type="GO" id="GO:0005524">
    <property type="term" value="F:ATP binding"/>
    <property type="evidence" value="ECO:0007669"/>
    <property type="project" value="UniProtKB-KW"/>
</dbReference>
<reference evidence="12" key="1">
    <citation type="submission" date="2009-01" db="EMBL/GenBank/DDBJ databases">
        <title>Complete sequence of Anaeromyxobacter dehalogenans 2CP-1.</title>
        <authorList>
            <consortium name="US DOE Joint Genome Institute"/>
            <person name="Lucas S."/>
            <person name="Copeland A."/>
            <person name="Lapidus A."/>
            <person name="Glavina del Rio T."/>
            <person name="Dalin E."/>
            <person name="Tice H."/>
            <person name="Bruce D."/>
            <person name="Goodwin L."/>
            <person name="Pitluck S."/>
            <person name="Saunders E."/>
            <person name="Brettin T."/>
            <person name="Detter J.C."/>
            <person name="Han C."/>
            <person name="Larimer F."/>
            <person name="Land M."/>
            <person name="Hauser L."/>
            <person name="Kyrpides N."/>
            <person name="Ovchinnikova G."/>
            <person name="Beliaev A.S."/>
            <person name="Richardson P."/>
        </authorList>
    </citation>
    <scope>NUCLEOTIDE SEQUENCE</scope>
    <source>
        <strain evidence="12">2CP-1</strain>
    </source>
</reference>
<dbReference type="Gene3D" id="3.40.50.620">
    <property type="entry name" value="HUPs"/>
    <property type="match status" value="1"/>
</dbReference>
<dbReference type="PIRSF" id="PIRSF001589">
    <property type="entry name" value="Asn_synthetase_glu-h"/>
    <property type="match status" value="1"/>
</dbReference>
<evidence type="ECO:0000256" key="8">
    <source>
        <dbReference type="PIRSR" id="PIRSR001589-1"/>
    </source>
</evidence>
<feature type="active site" description="For GATase activity" evidence="8">
    <location>
        <position position="2"/>
    </location>
</feature>
<dbReference type="InterPro" id="IPR014729">
    <property type="entry name" value="Rossmann-like_a/b/a_fold"/>
</dbReference>
<keyword evidence="4 9" id="KW-0547">Nucleotide-binding</keyword>
<dbReference type="EC" id="6.3.5.4" evidence="3"/>
<evidence type="ECO:0000313" key="12">
    <source>
        <dbReference type="EMBL" id="ACL66293.1"/>
    </source>
</evidence>
<dbReference type="Pfam" id="PF00733">
    <property type="entry name" value="Asn_synthase"/>
    <property type="match status" value="1"/>
</dbReference>
<dbReference type="CDD" id="cd01991">
    <property type="entry name" value="Asn_synthase_B_C"/>
    <property type="match status" value="1"/>
</dbReference>
<evidence type="ECO:0000256" key="9">
    <source>
        <dbReference type="PIRSR" id="PIRSR001589-2"/>
    </source>
</evidence>
<dbReference type="AlphaFoldDB" id="B8JFB6"/>
<name>B8JFB6_ANAD2</name>
<evidence type="ECO:0000313" key="13">
    <source>
        <dbReference type="Proteomes" id="UP000007089"/>
    </source>
</evidence>
<comment type="similarity">
    <text evidence="2">Belongs to the asparagine synthetase family.</text>
</comment>
<dbReference type="InterPro" id="IPR001962">
    <property type="entry name" value="Asn_synthase"/>
</dbReference>
<feature type="binding site" evidence="9">
    <location>
        <position position="101"/>
    </location>
    <ligand>
        <name>L-glutamine</name>
        <dbReference type="ChEBI" id="CHEBI:58359"/>
    </ligand>
</feature>
<feature type="domain" description="Glutamine amidotransferase type-2" evidence="11">
    <location>
        <begin position="2"/>
        <end position="215"/>
    </location>
</feature>